<dbReference type="Pfam" id="PF01794">
    <property type="entry name" value="Ferric_reduct"/>
    <property type="match status" value="1"/>
</dbReference>
<proteinExistence type="inferred from homology"/>
<name>A0ABQ0AB25_9GAMM</name>
<dbReference type="NCBIfam" id="NF003831">
    <property type="entry name" value="PRK05419.1-2"/>
    <property type="match status" value="1"/>
</dbReference>
<gene>
    <name evidence="8 10" type="primary">msrQ</name>
    <name evidence="10" type="ORF">NBRC116591_26450</name>
</gene>
<feature type="transmembrane region" description="Helical" evidence="8">
    <location>
        <begin position="21"/>
        <end position="39"/>
    </location>
</feature>
<evidence type="ECO:0000256" key="7">
    <source>
        <dbReference type="ARBA" id="ARBA00023136"/>
    </source>
</evidence>
<feature type="domain" description="Ferric oxidoreductase" evidence="9">
    <location>
        <begin position="55"/>
        <end position="168"/>
    </location>
</feature>
<keyword evidence="4 8" id="KW-0812">Transmembrane</keyword>
<dbReference type="EMBL" id="BAABWN010000008">
    <property type="protein sequence ID" value="GAA6168834.1"/>
    <property type="molecule type" value="Genomic_DNA"/>
</dbReference>
<reference evidence="10 11" key="1">
    <citation type="submission" date="2024-04" db="EMBL/GenBank/DDBJ databases">
        <title>Draft genome sequence of Sessilibacter corallicola NBRC 116591.</title>
        <authorList>
            <person name="Miyakawa T."/>
            <person name="Kusuya Y."/>
            <person name="Miura T."/>
        </authorList>
    </citation>
    <scope>NUCLEOTIDE SEQUENCE [LARGE SCALE GENOMIC DNA]</scope>
    <source>
        <strain evidence="10 11">KU-00831-HH</strain>
    </source>
</reference>
<evidence type="ECO:0000256" key="3">
    <source>
        <dbReference type="ARBA" id="ARBA00022617"/>
    </source>
</evidence>
<comment type="cofactor">
    <cofactor evidence="8">
        <name>FMN</name>
        <dbReference type="ChEBI" id="CHEBI:58210"/>
    </cofactor>
    <text evidence="8">Binds 1 FMN per subunit.</text>
</comment>
<keyword evidence="11" id="KW-1185">Reference proteome</keyword>
<keyword evidence="8" id="KW-0288">FMN</keyword>
<keyword evidence="8" id="KW-0479">Metal-binding</keyword>
<comment type="subunit">
    <text evidence="8">Heterodimer of a catalytic subunit (MsrP) and a heme-binding subunit (MsrQ).</text>
</comment>
<evidence type="ECO:0000313" key="11">
    <source>
        <dbReference type="Proteomes" id="UP001465153"/>
    </source>
</evidence>
<keyword evidence="5 8" id="KW-1133">Transmembrane helix</keyword>
<evidence type="ECO:0000256" key="5">
    <source>
        <dbReference type="ARBA" id="ARBA00022989"/>
    </source>
</evidence>
<evidence type="ECO:0000313" key="10">
    <source>
        <dbReference type="EMBL" id="GAA6168834.1"/>
    </source>
</evidence>
<organism evidence="10 11">
    <name type="scientific">Sessilibacter corallicola</name>
    <dbReference type="NCBI Taxonomy" id="2904075"/>
    <lineage>
        <taxon>Bacteria</taxon>
        <taxon>Pseudomonadati</taxon>
        <taxon>Pseudomonadota</taxon>
        <taxon>Gammaproteobacteria</taxon>
        <taxon>Cellvibrionales</taxon>
        <taxon>Cellvibrionaceae</taxon>
        <taxon>Sessilibacter</taxon>
    </lineage>
</organism>
<keyword evidence="2 8" id="KW-0813">Transport</keyword>
<feature type="transmembrane region" description="Helical" evidence="8">
    <location>
        <begin position="87"/>
        <end position="104"/>
    </location>
</feature>
<evidence type="ECO:0000256" key="6">
    <source>
        <dbReference type="ARBA" id="ARBA00023004"/>
    </source>
</evidence>
<dbReference type="Proteomes" id="UP001465153">
    <property type="component" value="Unassembled WGS sequence"/>
</dbReference>
<comment type="similarity">
    <text evidence="8">Belongs to the MsrQ family.</text>
</comment>
<evidence type="ECO:0000256" key="1">
    <source>
        <dbReference type="ARBA" id="ARBA00004141"/>
    </source>
</evidence>
<dbReference type="InterPro" id="IPR013130">
    <property type="entry name" value="Fe3_Rdtase_TM_dom"/>
</dbReference>
<comment type="function">
    <text evidence="8">Part of the MsrPQ system that repairs oxidized periplasmic proteins containing methionine sulfoxide residues (Met-O), using respiratory chain electrons. Thus protects these proteins from oxidative-stress damage caused by reactive species of oxygen and chlorine generated by the host defense mechanisms. MsrPQ is essential for the maintenance of envelope integrity under bleach stress, rescuing a wide series of structurally unrelated periplasmic proteins from methionine oxidation. MsrQ provides electrons for reduction to the reductase catalytic subunit MsrP, using the quinone pool of the respiratory chain.</text>
</comment>
<dbReference type="InterPro" id="IPR022837">
    <property type="entry name" value="MsrQ-like"/>
</dbReference>
<evidence type="ECO:0000256" key="2">
    <source>
        <dbReference type="ARBA" id="ARBA00022448"/>
    </source>
</evidence>
<feature type="transmembrane region" description="Helical" evidence="8">
    <location>
        <begin position="180"/>
        <end position="198"/>
    </location>
</feature>
<evidence type="ECO:0000256" key="8">
    <source>
        <dbReference type="HAMAP-Rule" id="MF_01207"/>
    </source>
</evidence>
<evidence type="ECO:0000256" key="4">
    <source>
        <dbReference type="ARBA" id="ARBA00022692"/>
    </source>
</evidence>
<keyword evidence="8" id="KW-0249">Electron transport</keyword>
<dbReference type="PANTHER" id="PTHR36964:SF1">
    <property type="entry name" value="PROTEIN-METHIONINE-SULFOXIDE REDUCTASE HEME-BINDING SUBUNIT MSRQ"/>
    <property type="match status" value="1"/>
</dbReference>
<keyword evidence="7 8" id="KW-0472">Membrane</keyword>
<keyword evidence="3 8" id="KW-0349">Heme</keyword>
<comment type="caution">
    <text evidence="10">The sequence shown here is derived from an EMBL/GenBank/DDBJ whole genome shotgun (WGS) entry which is preliminary data.</text>
</comment>
<feature type="transmembrane region" description="Helical" evidence="8">
    <location>
        <begin position="157"/>
        <end position="174"/>
    </location>
</feature>
<protein>
    <recommendedName>
        <fullName evidence="8">Protein-methionine-sulfoxide reductase heme-binding subunit MsrQ</fullName>
    </recommendedName>
    <alternativeName>
        <fullName evidence="8">Flavocytochrome MsrQ</fullName>
    </alternativeName>
</protein>
<comment type="subcellular location">
    <subcellularLocation>
        <location evidence="8">Cell membrane</location>
        <topology evidence="8">Multi-pass membrane protein</topology>
    </subcellularLocation>
    <subcellularLocation>
        <location evidence="1">Membrane</location>
        <topology evidence="1">Multi-pass membrane protein</topology>
    </subcellularLocation>
</comment>
<keyword evidence="6 8" id="KW-0408">Iron</keyword>
<dbReference type="PANTHER" id="PTHR36964">
    <property type="entry name" value="PROTEIN-METHIONINE-SULFOXIDE REDUCTASE HEME-BINDING SUBUNIT MSRQ"/>
    <property type="match status" value="1"/>
</dbReference>
<keyword evidence="8" id="KW-1003">Cell membrane</keyword>
<feature type="transmembrane region" description="Helical" evidence="8">
    <location>
        <begin position="124"/>
        <end position="145"/>
    </location>
</feature>
<dbReference type="HAMAP" id="MF_01207">
    <property type="entry name" value="MsrQ"/>
    <property type="match status" value="1"/>
</dbReference>
<evidence type="ECO:0000259" key="9">
    <source>
        <dbReference type="Pfam" id="PF01794"/>
    </source>
</evidence>
<sequence>MFLNWLKPNTIQALHIIGLKTLIHVVSLYLLISTYYLALTGDIGGDPVQTLTHFTGIGAFNLLILTLCVSPLARYLRQGQLLRVRRLIGLYAFVYAACHLYVYVAYDLIYDWTLLVNEIIDRPYITVGFSALLILLALTVTSLPALMRKMGKRWKHLHNLIYVAAILVGIHFLWSVKSDIVEPTLYLGIVAALLVLRYEKLARYWRR</sequence>
<dbReference type="RefSeq" id="WP_353303539.1">
    <property type="nucleotide sequence ID" value="NZ_BAABWN010000008.1"/>
</dbReference>
<comment type="cofactor">
    <cofactor evidence="8">
        <name>heme b</name>
        <dbReference type="ChEBI" id="CHEBI:60344"/>
    </cofactor>
    <text evidence="8">Binds 1 heme b (iron(II)-protoporphyrin IX) group per subunit.</text>
</comment>
<keyword evidence="8" id="KW-0285">Flavoprotein</keyword>
<accession>A0ABQ0AB25</accession>
<feature type="transmembrane region" description="Helical" evidence="8">
    <location>
        <begin position="51"/>
        <end position="75"/>
    </location>
</feature>